<keyword evidence="1" id="KW-0677">Repeat</keyword>
<keyword evidence="2 3" id="KW-0040">ANK repeat</keyword>
<dbReference type="Proteomes" id="UP000532311">
    <property type="component" value="Unassembled WGS sequence"/>
</dbReference>
<feature type="domain" description="Clr5" evidence="5">
    <location>
        <begin position="17"/>
        <end position="68"/>
    </location>
</feature>
<dbReference type="PROSITE" id="PS50088">
    <property type="entry name" value="ANK_REPEAT"/>
    <property type="match status" value="5"/>
</dbReference>
<dbReference type="Pfam" id="PF13857">
    <property type="entry name" value="Ank_5"/>
    <property type="match status" value="1"/>
</dbReference>
<dbReference type="InterPro" id="IPR036770">
    <property type="entry name" value="Ankyrin_rpt-contain_sf"/>
</dbReference>
<comment type="caution">
    <text evidence="6">The sequence shown here is derived from an EMBL/GenBank/DDBJ whole genome shotgun (WGS) entry which is preliminary data.</text>
</comment>
<evidence type="ECO:0000313" key="7">
    <source>
        <dbReference type="Proteomes" id="UP000532311"/>
    </source>
</evidence>
<dbReference type="Pfam" id="PF14420">
    <property type="entry name" value="Clr5"/>
    <property type="match status" value="1"/>
</dbReference>
<dbReference type="PROSITE" id="PS50297">
    <property type="entry name" value="ANK_REP_REGION"/>
    <property type="match status" value="5"/>
</dbReference>
<reference evidence="6 7" key="1">
    <citation type="submission" date="2020-05" db="EMBL/GenBank/DDBJ databases">
        <title>Identification and distribution of gene clusters putatively required for synthesis of sphingolipid metabolism inhibitors in phylogenetically diverse species of the filamentous fungus Fusarium.</title>
        <authorList>
            <person name="Kim H.-S."/>
            <person name="Busman M."/>
            <person name="Brown D.W."/>
            <person name="Divon H."/>
            <person name="Uhlig S."/>
            <person name="Proctor R.H."/>
        </authorList>
    </citation>
    <scope>NUCLEOTIDE SEQUENCE [LARGE SCALE GENOMIC DNA]</scope>
    <source>
        <strain evidence="6 7">NRRL 26131</strain>
    </source>
</reference>
<evidence type="ECO:0000259" key="5">
    <source>
        <dbReference type="Pfam" id="PF14420"/>
    </source>
</evidence>
<dbReference type="InterPro" id="IPR025676">
    <property type="entry name" value="Clr5_dom"/>
</dbReference>
<feature type="compositionally biased region" description="Acidic residues" evidence="4">
    <location>
        <begin position="1007"/>
        <end position="1021"/>
    </location>
</feature>
<feature type="region of interest" description="Disordered" evidence="4">
    <location>
        <begin position="990"/>
        <end position="1030"/>
    </location>
</feature>
<name>A0A8H5Y0M9_9HYPO</name>
<feature type="repeat" description="ANK" evidence="3">
    <location>
        <begin position="775"/>
        <end position="807"/>
    </location>
</feature>
<dbReference type="SMART" id="SM00248">
    <property type="entry name" value="ANK"/>
    <property type="match status" value="11"/>
</dbReference>
<accession>A0A8H5Y0M9</accession>
<proteinExistence type="predicted"/>
<dbReference type="Pfam" id="PF00023">
    <property type="entry name" value="Ank"/>
    <property type="match status" value="1"/>
</dbReference>
<dbReference type="AlphaFoldDB" id="A0A8H5Y0M9"/>
<evidence type="ECO:0000256" key="2">
    <source>
        <dbReference type="ARBA" id="ARBA00023043"/>
    </source>
</evidence>
<feature type="repeat" description="ANK" evidence="3">
    <location>
        <begin position="882"/>
        <end position="914"/>
    </location>
</feature>
<dbReference type="Gene3D" id="1.25.40.20">
    <property type="entry name" value="Ankyrin repeat-containing domain"/>
    <property type="match status" value="2"/>
</dbReference>
<protein>
    <recommendedName>
        <fullName evidence="5">Clr5 domain-containing protein</fullName>
    </recommendedName>
</protein>
<evidence type="ECO:0000313" key="6">
    <source>
        <dbReference type="EMBL" id="KAF5702640.1"/>
    </source>
</evidence>
<feature type="repeat" description="ANK" evidence="3">
    <location>
        <begin position="847"/>
        <end position="879"/>
    </location>
</feature>
<feature type="repeat" description="ANK" evidence="3">
    <location>
        <begin position="812"/>
        <end position="844"/>
    </location>
</feature>
<dbReference type="PANTHER" id="PTHR24198">
    <property type="entry name" value="ANKYRIN REPEAT AND PROTEIN KINASE DOMAIN-CONTAINING PROTEIN"/>
    <property type="match status" value="1"/>
</dbReference>
<organism evidence="6 7">
    <name type="scientific">Fusarium globosum</name>
    <dbReference type="NCBI Taxonomy" id="78864"/>
    <lineage>
        <taxon>Eukaryota</taxon>
        <taxon>Fungi</taxon>
        <taxon>Dikarya</taxon>
        <taxon>Ascomycota</taxon>
        <taxon>Pezizomycotina</taxon>
        <taxon>Sordariomycetes</taxon>
        <taxon>Hypocreomycetidae</taxon>
        <taxon>Hypocreales</taxon>
        <taxon>Nectriaceae</taxon>
        <taxon>Fusarium</taxon>
        <taxon>Fusarium fujikuroi species complex</taxon>
    </lineage>
</organism>
<dbReference type="EMBL" id="JAAQPF010000440">
    <property type="protein sequence ID" value="KAF5702640.1"/>
    <property type="molecule type" value="Genomic_DNA"/>
</dbReference>
<dbReference type="Pfam" id="PF12796">
    <property type="entry name" value="Ank_2"/>
    <property type="match status" value="1"/>
</dbReference>
<evidence type="ECO:0000256" key="3">
    <source>
        <dbReference type="PROSITE-ProRule" id="PRU00023"/>
    </source>
</evidence>
<sequence>MNLQKSQLMGPRPSIHEEQWLQYKEIIRYQFLVRNMSLKELVSFLSCMGFTVTSFQLQFKLKAWGILKKMDKPTWQYIDRKINKRKAQGKDTDVILSGRRLKQSAISKAITDHGAKDIFTQMAQARSPPPSPVNPCLTICTPPSLRMEYEWPVSLPWMKFQNTYQTRLGILDLQIDVKVFSDVQITMGALLETLFECAIEWAPDPKHDPNQSFDLLRWLLKSGQDPNKKMRRKELEISTGRERRVRPIEFAILMGHARLLELLLDFGADINYRGFFGKSALELALKSARPDDIKIDIVHLLIRYDVSLRREEVLYTAISLRDLDLINSLLATGVDLTKAMEADHNRGSLHEQTVLSAAIAAGSDVTEAILNQMAFMDPSRLKAPLITADTFIAAAAKGADSIINRLHEIDPTIGNTRNPRGIKPVQVAVSFGHLRKSSPSVFETLLHTCARRPLWATSGRPQFYYRRTLIENGARLTGGETYYLAKSAPADTILAALTRGSNANVQNKRGKSALQIVIDSVTEFSNSNRRFQAKRRLQAVQALLSHGAKRYAGEIVSVIRSQDRWLLSLVLRYHPGWKDTDNRGVSSLEAAIACLGRGVSSSVTTAYKSYYDPGSLCAAAQTRDPSLIELLLKNRPTQSEYHVFEGTAVGLVAMSGRLDCLQHLVQYFPKANEANSALLPVHSPSKNFFTGVVFGYDKPLFWRYPGYSCECVYGSPLALASLGSNMSCFEELLRQGYKADLLTWITIAHNQSRPHLELLARYQQRLDNFLPTSSGSPTALCTAVERGNKEIVQCLLNAGADINEYGLNEYGQSRSPLQLSVEAGNLELVNCLLHDGANVNAPPADNSGATALQLAAIEGHLGIARELLNHGALVNARGAQSHGRTSLEGAAEYGRVNMLELLIYHGALITGHGRDQFVRAVRLATKGSFYVAADLLKRSGGWTKEDGRHLSKRNRSADLDGHCCAVIHDSDIQCFHETTETERETYRFKIMPHPSGPNRLFSPFNESDPESEEEDSEEEHDNVEAVSGAI</sequence>
<feature type="repeat" description="ANK" evidence="3">
    <location>
        <begin position="243"/>
        <end position="275"/>
    </location>
</feature>
<gene>
    <name evidence="6" type="ORF">FGLOB1_9530</name>
</gene>
<dbReference type="SUPFAM" id="SSF48403">
    <property type="entry name" value="Ankyrin repeat"/>
    <property type="match status" value="2"/>
</dbReference>
<dbReference type="PANTHER" id="PTHR24198:SF165">
    <property type="entry name" value="ANKYRIN REPEAT-CONTAINING PROTEIN-RELATED"/>
    <property type="match status" value="1"/>
</dbReference>
<dbReference type="InterPro" id="IPR002110">
    <property type="entry name" value="Ankyrin_rpt"/>
</dbReference>
<evidence type="ECO:0000256" key="1">
    <source>
        <dbReference type="ARBA" id="ARBA00022737"/>
    </source>
</evidence>
<evidence type="ECO:0000256" key="4">
    <source>
        <dbReference type="SAM" id="MobiDB-lite"/>
    </source>
</evidence>
<keyword evidence="7" id="KW-1185">Reference proteome</keyword>